<dbReference type="KEGG" id="aswu:HUW51_09955"/>
<organism evidence="1 2">
    <name type="scientific">Adhaeribacter swui</name>
    <dbReference type="NCBI Taxonomy" id="2086471"/>
    <lineage>
        <taxon>Bacteria</taxon>
        <taxon>Pseudomonadati</taxon>
        <taxon>Bacteroidota</taxon>
        <taxon>Cytophagia</taxon>
        <taxon>Cytophagales</taxon>
        <taxon>Hymenobacteraceae</taxon>
        <taxon>Adhaeribacter</taxon>
    </lineage>
</organism>
<protein>
    <submittedName>
        <fullName evidence="1">Uncharacterized protein</fullName>
    </submittedName>
</protein>
<name>A0A7G7G7A7_9BACT</name>
<proteinExistence type="predicted"/>
<dbReference type="EMBL" id="CP055156">
    <property type="protein sequence ID" value="QNF33041.1"/>
    <property type="molecule type" value="Genomic_DNA"/>
</dbReference>
<accession>A0A7G7G7A7</accession>
<gene>
    <name evidence="1" type="ORF">HUW51_09955</name>
</gene>
<dbReference type="RefSeq" id="WP_185273863.1">
    <property type="nucleotide sequence ID" value="NZ_CP055156.1"/>
</dbReference>
<dbReference type="AlphaFoldDB" id="A0A7G7G7A7"/>
<sequence length="404" mass="45923">MIKKKRLVLVLLVLALVSYWLLSQKSAVPVVPVKIVSRTAAGLPDSVVVSSGPEYRRSAVATWFLGQHNRPIWTEPVKAKVLDLNKTFGGLKIAAVGGGMQTLSFTLLDSAGRTYALRSVNKDPTSVLSPFWQKTWLGDFVRDQTSGANPYGALIVPVLAQATGIAHAHPQLRYVRPNDPLFRPFAARAAGKLFLLEEKHQNHPRHYPGLESARAIVDTETFLKNYSQSRTHRIATDQYLKCRLFDFLIGDWDRHNGQWMWAVYPRDSITWYVPIPKDRDQAFCNYRDGLLPWLATQNWAMPKFGQFSGALTNVYGLMVNAAFLDSLVLRQVPWQNFKNTAHQLQQALPDTTINRAVQQLPASVYRLVGEEIKKNLKKRRNQLPRAAQQFYQLLKQPQRKLLKR</sequence>
<dbReference type="Proteomes" id="UP000515237">
    <property type="component" value="Chromosome"/>
</dbReference>
<evidence type="ECO:0000313" key="2">
    <source>
        <dbReference type="Proteomes" id="UP000515237"/>
    </source>
</evidence>
<reference evidence="1 2" key="1">
    <citation type="journal article" date="2018" name="Int. J. Syst. Evol. Microbiol.">
        <title>Adhaeribacter swui sp. nov., isolated from wet mud.</title>
        <authorList>
            <person name="Kim D.U."/>
            <person name="Kim K.W."/>
            <person name="Kang M.S."/>
            <person name="Kim J.Y."/>
            <person name="Jang J.H."/>
            <person name="Kim M.K."/>
        </authorList>
    </citation>
    <scope>NUCLEOTIDE SEQUENCE [LARGE SCALE GENOMIC DNA]</scope>
    <source>
        <strain evidence="1 2">KCTC 52873</strain>
    </source>
</reference>
<keyword evidence="2" id="KW-1185">Reference proteome</keyword>
<evidence type="ECO:0000313" key="1">
    <source>
        <dbReference type="EMBL" id="QNF33041.1"/>
    </source>
</evidence>